<dbReference type="InterPro" id="IPR029024">
    <property type="entry name" value="TerB-like"/>
</dbReference>
<proteinExistence type="predicted"/>
<feature type="domain" description="Exonuclease" evidence="2">
    <location>
        <begin position="22"/>
        <end position="186"/>
    </location>
</feature>
<dbReference type="EMBL" id="JAQFWQ010000017">
    <property type="protein sequence ID" value="MDA2810647.1"/>
    <property type="molecule type" value="Genomic_DNA"/>
</dbReference>
<feature type="transmembrane region" description="Helical" evidence="1">
    <location>
        <begin position="502"/>
        <end position="523"/>
    </location>
</feature>
<dbReference type="Proteomes" id="UP001527866">
    <property type="component" value="Unassembled WGS sequence"/>
</dbReference>
<sequence length="531" mass="57991">MFNQGRLVRGQQGQDPRRVLFAVVKLDTTGFAPLRGDRVCEVAVLRMWGDGRVEDEFATVVNPQRRIGNSDHHGIDDAMAAAAPMFPEIAGELVPRLSDAVVVSHNLPYVDGFLQAEFRHAGIPVGPFPALCTLFEFRRHIDLYRYRQDTVFQEVTGSWPAWQQSSLVGARNLGHLFRILVTEAPQPLAWVGPTPAPQPMLPRTGRIAPRPGSLRRGEEGWLANLAAGLPDMRPSPPPEPQAAAEYRAVLVDALADGRIVGEEAQRLARLATRAGFTRSTVKGVHEQVLAEARARAEADGVVTSAELRELTKAAEELGTRHLVGDLLEVAEKEKSRRNGPLKGWRIVPAGESAAVREVVDSAAERGATIGVNITKTVRLVVADPSEEHRTVARAREAGIPVAAPPEAARILDAAAAEARTSLFDDARESARAADVRERDERREEMERRTGWHRTWRPRELSDDEYYRRFVAPFEDDEEDGTAVHVSARGAASQDPRHHARKSGGGCAGAVFLVLAVAAVLALASRVPAFPV</sequence>
<protein>
    <submittedName>
        <fullName evidence="3">3'-5' exonuclease</fullName>
    </submittedName>
</protein>
<dbReference type="GO" id="GO:0004527">
    <property type="term" value="F:exonuclease activity"/>
    <property type="evidence" value="ECO:0007669"/>
    <property type="project" value="UniProtKB-KW"/>
</dbReference>
<evidence type="ECO:0000313" key="3">
    <source>
        <dbReference type="EMBL" id="MDA2810647.1"/>
    </source>
</evidence>
<keyword evidence="3" id="KW-0540">Nuclease</keyword>
<keyword evidence="4" id="KW-1185">Reference proteome</keyword>
<keyword evidence="1" id="KW-1133">Transmembrane helix</keyword>
<dbReference type="SUPFAM" id="SSF158682">
    <property type="entry name" value="TerB-like"/>
    <property type="match status" value="1"/>
</dbReference>
<dbReference type="InterPro" id="IPR013520">
    <property type="entry name" value="Ribonucl_H"/>
</dbReference>
<evidence type="ECO:0000256" key="1">
    <source>
        <dbReference type="SAM" id="Phobius"/>
    </source>
</evidence>
<gene>
    <name evidence="3" type="ORF">O4J56_08375</name>
</gene>
<keyword evidence="1" id="KW-0472">Membrane</keyword>
<dbReference type="SMART" id="SM00479">
    <property type="entry name" value="EXOIII"/>
    <property type="match status" value="1"/>
</dbReference>
<evidence type="ECO:0000313" key="4">
    <source>
        <dbReference type="Proteomes" id="UP001527866"/>
    </source>
</evidence>
<name>A0ABT4U122_9ACTN</name>
<reference evidence="3 4" key="1">
    <citation type="submission" date="2023-01" db="EMBL/GenBank/DDBJ databases">
        <title>Draft genome sequence of Nocardiopsis sp. RSe5-2 isolated from halophytes.</title>
        <authorList>
            <person name="Duangmal K."/>
            <person name="Chantavorakit T."/>
        </authorList>
    </citation>
    <scope>NUCLEOTIDE SEQUENCE [LARGE SCALE GENOMIC DNA]</scope>
    <source>
        <strain evidence="3 4">RSe5-2</strain>
    </source>
</reference>
<evidence type="ECO:0000259" key="2">
    <source>
        <dbReference type="SMART" id="SM00479"/>
    </source>
</evidence>
<dbReference type="RefSeq" id="WP_270684891.1">
    <property type="nucleotide sequence ID" value="NZ_JAQFWQ010000017.1"/>
</dbReference>
<dbReference type="Pfam" id="PF00929">
    <property type="entry name" value="RNase_T"/>
    <property type="match status" value="1"/>
</dbReference>
<comment type="caution">
    <text evidence="3">The sequence shown here is derived from an EMBL/GenBank/DDBJ whole genome shotgun (WGS) entry which is preliminary data.</text>
</comment>
<keyword evidence="3" id="KW-0378">Hydrolase</keyword>
<dbReference type="CDD" id="cd06127">
    <property type="entry name" value="DEDDh"/>
    <property type="match status" value="1"/>
</dbReference>
<dbReference type="Gene3D" id="3.30.420.10">
    <property type="entry name" value="Ribonuclease H-like superfamily/Ribonuclease H"/>
    <property type="match status" value="1"/>
</dbReference>
<accession>A0ABT4U122</accession>
<dbReference type="SUPFAM" id="SSF53098">
    <property type="entry name" value="Ribonuclease H-like"/>
    <property type="match status" value="1"/>
</dbReference>
<dbReference type="InterPro" id="IPR036397">
    <property type="entry name" value="RNaseH_sf"/>
</dbReference>
<keyword evidence="3" id="KW-0269">Exonuclease</keyword>
<keyword evidence="1" id="KW-0812">Transmembrane</keyword>
<organism evidence="3 4">
    <name type="scientific">Nocardiopsis endophytica</name>
    <dbReference type="NCBI Taxonomy" id="3018445"/>
    <lineage>
        <taxon>Bacteria</taxon>
        <taxon>Bacillati</taxon>
        <taxon>Actinomycetota</taxon>
        <taxon>Actinomycetes</taxon>
        <taxon>Streptosporangiales</taxon>
        <taxon>Nocardiopsidaceae</taxon>
        <taxon>Nocardiopsis</taxon>
    </lineage>
</organism>
<dbReference type="InterPro" id="IPR012337">
    <property type="entry name" value="RNaseH-like_sf"/>
</dbReference>